<gene>
    <name evidence="1" type="ORF">UE95_012710</name>
</gene>
<organism evidence="1 2">
    <name type="scientific">Burkholderia cenocepacia</name>
    <dbReference type="NCBI Taxonomy" id="95486"/>
    <lineage>
        <taxon>Bacteria</taxon>
        <taxon>Pseudomonadati</taxon>
        <taxon>Pseudomonadota</taxon>
        <taxon>Betaproteobacteria</taxon>
        <taxon>Burkholderiales</taxon>
        <taxon>Burkholderiaceae</taxon>
        <taxon>Burkholderia</taxon>
        <taxon>Burkholderia cepacia complex</taxon>
    </lineage>
</organism>
<comment type="caution">
    <text evidence="1">The sequence shown here is derived from an EMBL/GenBank/DDBJ whole genome shotgun (WGS) entry which is preliminary data.</text>
</comment>
<sequence>MEQIKTNDEYLFDISTSLQKLKTAVFRDVNEQKFTESESIQVDAAIYTNNTKLVKELESNGVDLSKEKGKALLTAIALGRNEVALHLLDKTRINPAIQNGAPLIVGAMSNNIQMLFELSERMKKRNGIDHDNAVDALSTAVCFGQKEAVDVLLQEYDGFKSADFSKVIVDKATKKPGFCNEDLSLYIQTKIPAYMSAKLKREIADETKQIQEKRSRGAFMSV</sequence>
<proteinExistence type="predicted"/>
<dbReference type="Gene3D" id="1.25.40.20">
    <property type="entry name" value="Ankyrin repeat-containing domain"/>
    <property type="match status" value="1"/>
</dbReference>
<dbReference type="RefSeq" id="WP_080323382.1">
    <property type="nucleotide sequence ID" value="NZ_JYMX02000008.1"/>
</dbReference>
<dbReference type="AlphaFoldDB" id="A0ABD4UCU2"/>
<dbReference type="Proteomes" id="UP000191686">
    <property type="component" value="Unassembled WGS sequence"/>
</dbReference>
<dbReference type="EMBL" id="JYMX02000008">
    <property type="protein sequence ID" value="MCW3712150.1"/>
    <property type="molecule type" value="Genomic_DNA"/>
</dbReference>
<dbReference type="SUPFAM" id="SSF48403">
    <property type="entry name" value="Ankyrin repeat"/>
    <property type="match status" value="1"/>
</dbReference>
<accession>A0ABD4UCU2</accession>
<protein>
    <submittedName>
        <fullName evidence="1">Ankyrin repeat domain-containing protein</fullName>
    </submittedName>
</protein>
<evidence type="ECO:0000313" key="1">
    <source>
        <dbReference type="EMBL" id="MCW3712150.1"/>
    </source>
</evidence>
<reference evidence="1 2" key="1">
    <citation type="journal article" date="2017" name="Front. Microbiol.">
        <title>Genomics reveals a unique clone of Burkholderia cenocepacia harbouring an actively excising novel genomic island.</title>
        <authorList>
            <person name="Patil P."/>
            <person name="Mali S."/>
            <person name="Midha S."/>
            <person name="Gautam V."/>
            <person name="Dash L."/>
            <person name="Kumar S."/>
            <person name="Shastri J."/>
            <person name="Singhal L."/>
            <person name="Patil P.B."/>
        </authorList>
    </citation>
    <scope>NUCLEOTIDE SEQUENCE [LARGE SCALE GENOMIC DNA]</scope>
    <source>
        <strain evidence="1 2">BC-19</strain>
    </source>
</reference>
<dbReference type="InterPro" id="IPR036770">
    <property type="entry name" value="Ankyrin_rpt-contain_sf"/>
</dbReference>
<reference evidence="1 2" key="2">
    <citation type="journal article" date="2017" name="Front. Microbiol.">
        <title>Genomics Reveals a Unique Clone of Burkholderia cenocepacia Harboring an Actively Excising Novel Genomic Island.</title>
        <authorList>
            <person name="Patil P.P."/>
            <person name="Mali S."/>
            <person name="Midha S."/>
            <person name="Gautam V."/>
            <person name="Dash L."/>
            <person name="Kumar S."/>
            <person name="Shastri J."/>
            <person name="Singhal L."/>
            <person name="Patil P.B."/>
        </authorList>
    </citation>
    <scope>NUCLEOTIDE SEQUENCE [LARGE SCALE GENOMIC DNA]</scope>
    <source>
        <strain evidence="1 2">BC-19</strain>
    </source>
</reference>
<evidence type="ECO:0000313" key="2">
    <source>
        <dbReference type="Proteomes" id="UP000191686"/>
    </source>
</evidence>
<name>A0ABD4UCU2_9BURK</name>